<dbReference type="InterPro" id="IPR011701">
    <property type="entry name" value="MFS"/>
</dbReference>
<dbReference type="SUPFAM" id="SSF103473">
    <property type="entry name" value="MFS general substrate transporter"/>
    <property type="match status" value="1"/>
</dbReference>
<dbReference type="Proteomes" id="UP000182624">
    <property type="component" value="Unassembled WGS sequence"/>
</dbReference>
<keyword evidence="2" id="KW-0812">Transmembrane</keyword>
<name>A0A1I5XLQ7_9FIRM</name>
<evidence type="ECO:0000313" key="3">
    <source>
        <dbReference type="EMBL" id="SFQ32911.1"/>
    </source>
</evidence>
<feature type="transmembrane region" description="Helical" evidence="2">
    <location>
        <begin position="98"/>
        <end position="118"/>
    </location>
</feature>
<feature type="transmembrane region" description="Helical" evidence="2">
    <location>
        <begin position="389"/>
        <end position="412"/>
    </location>
</feature>
<dbReference type="InterPro" id="IPR036259">
    <property type="entry name" value="MFS_trans_sf"/>
</dbReference>
<dbReference type="AlphaFoldDB" id="A0A1I5XLQ7"/>
<feature type="transmembrane region" description="Helical" evidence="2">
    <location>
        <begin position="124"/>
        <end position="148"/>
    </location>
</feature>
<keyword evidence="2" id="KW-0472">Membrane</keyword>
<comment type="subcellular location">
    <subcellularLocation>
        <location evidence="1">Cell membrane</location>
        <topology evidence="1">Multi-pass membrane protein</topology>
    </subcellularLocation>
</comment>
<dbReference type="InterPro" id="IPR053160">
    <property type="entry name" value="MFS_DHA3_Transporter"/>
</dbReference>
<reference evidence="4" key="1">
    <citation type="submission" date="2016-10" db="EMBL/GenBank/DDBJ databases">
        <authorList>
            <person name="Varghese N."/>
            <person name="Submissions S."/>
        </authorList>
    </citation>
    <scope>NUCLEOTIDE SEQUENCE [LARGE SCALE GENOMIC DNA]</scope>
    <source>
        <strain evidence="4">P18</strain>
    </source>
</reference>
<feature type="transmembrane region" description="Helical" evidence="2">
    <location>
        <begin position="324"/>
        <end position="344"/>
    </location>
</feature>
<feature type="transmembrane region" description="Helical" evidence="2">
    <location>
        <begin position="168"/>
        <end position="185"/>
    </location>
</feature>
<dbReference type="GO" id="GO:0005886">
    <property type="term" value="C:plasma membrane"/>
    <property type="evidence" value="ECO:0007669"/>
    <property type="project" value="UniProtKB-SubCell"/>
</dbReference>
<proteinExistence type="predicted"/>
<keyword evidence="4" id="KW-1185">Reference proteome</keyword>
<feature type="transmembrane region" description="Helical" evidence="2">
    <location>
        <begin position="69"/>
        <end position="86"/>
    </location>
</feature>
<keyword evidence="2" id="KW-1133">Transmembrane helix</keyword>
<evidence type="ECO:0000256" key="1">
    <source>
        <dbReference type="ARBA" id="ARBA00004651"/>
    </source>
</evidence>
<organism evidence="3 4">
    <name type="scientific">Butyrivibrio proteoclasticus</name>
    <dbReference type="NCBI Taxonomy" id="43305"/>
    <lineage>
        <taxon>Bacteria</taxon>
        <taxon>Bacillati</taxon>
        <taxon>Bacillota</taxon>
        <taxon>Clostridia</taxon>
        <taxon>Lachnospirales</taxon>
        <taxon>Lachnospiraceae</taxon>
        <taxon>Butyrivibrio</taxon>
    </lineage>
</organism>
<feature type="transmembrane region" description="Helical" evidence="2">
    <location>
        <begin position="38"/>
        <end position="57"/>
    </location>
</feature>
<feature type="transmembrane region" description="Helical" evidence="2">
    <location>
        <begin position="239"/>
        <end position="260"/>
    </location>
</feature>
<dbReference type="CDD" id="cd06174">
    <property type="entry name" value="MFS"/>
    <property type="match status" value="1"/>
</dbReference>
<dbReference type="Gene3D" id="1.20.1250.20">
    <property type="entry name" value="MFS general substrate transporter like domains"/>
    <property type="match status" value="1"/>
</dbReference>
<dbReference type="Pfam" id="PF07690">
    <property type="entry name" value="MFS_1"/>
    <property type="match status" value="1"/>
</dbReference>
<feature type="transmembrane region" description="Helical" evidence="2">
    <location>
        <begin position="299"/>
        <end position="318"/>
    </location>
</feature>
<dbReference type="PANTHER" id="PTHR23530">
    <property type="entry name" value="TRANSPORT PROTEIN-RELATED"/>
    <property type="match status" value="1"/>
</dbReference>
<feature type="transmembrane region" description="Helical" evidence="2">
    <location>
        <begin position="365"/>
        <end position="383"/>
    </location>
</feature>
<dbReference type="EMBL" id="FOXO01000034">
    <property type="protein sequence ID" value="SFQ32911.1"/>
    <property type="molecule type" value="Genomic_DNA"/>
</dbReference>
<dbReference type="GO" id="GO:0022857">
    <property type="term" value="F:transmembrane transporter activity"/>
    <property type="evidence" value="ECO:0007669"/>
    <property type="project" value="InterPro"/>
</dbReference>
<gene>
    <name evidence="3" type="ORF">SAMN04487928_13430</name>
</gene>
<protein>
    <submittedName>
        <fullName evidence="3">Predicted arabinose efflux permease, MFS family</fullName>
    </submittedName>
</protein>
<dbReference type="PANTHER" id="PTHR23530:SF1">
    <property type="entry name" value="PERMEASE, MAJOR FACILITATOR SUPERFAMILY-RELATED"/>
    <property type="match status" value="1"/>
</dbReference>
<evidence type="ECO:0000313" key="4">
    <source>
        <dbReference type="Proteomes" id="UP000182624"/>
    </source>
</evidence>
<accession>A0A1I5XLQ7</accession>
<sequence>MDMTALRTEMYVRQFFRFNTYFLLEDSMMNKKLNIDNLELVSFFNGLVFFAPVALLVRTRAGISLDQFFVLQAILSLVIFFGEIPTGKITDVVGYKNTIVLSQVTLLLARGMMLTAFLTRNYWMFIAEAIVEGIASCFSSGTISAYLYQRYDEGEYVVKSARTSKFGTAGFIVSIIMYAGIYHFFGIVGLLVVTAVMNVFAVTLSFGIEKEKAKSKEAVDKKDTGKHKLFILRLNAENIIIMVTLACVSISFILINFFYVDKLESLGISEEWMTAIILGYSVIEMAAEKILDYIGEKNYFRAFVAGFIISGLCMLIFGRISIRLIIIPIMLLLPLVVSVPAYIFDEMENKVIDKNNLEDKRAEVLSAYNMGVNLVEVIFLFASAYVSGIGVSACFTVVGVLMILLAGVHGVLKK</sequence>
<evidence type="ECO:0000256" key="2">
    <source>
        <dbReference type="SAM" id="Phobius"/>
    </source>
</evidence>